<organism evidence="1 2">
    <name type="scientific">Persea americana</name>
    <name type="common">Avocado</name>
    <dbReference type="NCBI Taxonomy" id="3435"/>
    <lineage>
        <taxon>Eukaryota</taxon>
        <taxon>Viridiplantae</taxon>
        <taxon>Streptophyta</taxon>
        <taxon>Embryophyta</taxon>
        <taxon>Tracheophyta</taxon>
        <taxon>Spermatophyta</taxon>
        <taxon>Magnoliopsida</taxon>
        <taxon>Magnoliidae</taxon>
        <taxon>Laurales</taxon>
        <taxon>Lauraceae</taxon>
        <taxon>Persea</taxon>
    </lineage>
</organism>
<proteinExistence type="predicted"/>
<evidence type="ECO:0000313" key="1">
    <source>
        <dbReference type="EMBL" id="KAJ8645616.1"/>
    </source>
</evidence>
<evidence type="ECO:0000313" key="2">
    <source>
        <dbReference type="Proteomes" id="UP001234297"/>
    </source>
</evidence>
<comment type="caution">
    <text evidence="1">The sequence shown here is derived from an EMBL/GenBank/DDBJ whole genome shotgun (WGS) entry which is preliminary data.</text>
</comment>
<accession>A0ACC2MIZ6</accession>
<protein>
    <submittedName>
        <fullName evidence="1">Uncharacterized protein</fullName>
    </submittedName>
</protein>
<gene>
    <name evidence="1" type="ORF">MRB53_007364</name>
</gene>
<dbReference type="Proteomes" id="UP001234297">
    <property type="component" value="Chromosome 2"/>
</dbReference>
<name>A0ACC2MIZ6_PERAE</name>
<reference evidence="1 2" key="1">
    <citation type="journal article" date="2022" name="Hortic Res">
        <title>A haplotype resolved chromosomal level avocado genome allows analysis of novel avocado genes.</title>
        <authorList>
            <person name="Nath O."/>
            <person name="Fletcher S.J."/>
            <person name="Hayward A."/>
            <person name="Shaw L.M."/>
            <person name="Masouleh A.K."/>
            <person name="Furtado A."/>
            <person name="Henry R.J."/>
            <person name="Mitter N."/>
        </authorList>
    </citation>
    <scope>NUCLEOTIDE SEQUENCE [LARGE SCALE GENOMIC DNA]</scope>
    <source>
        <strain evidence="2">cv. Hass</strain>
    </source>
</reference>
<dbReference type="EMBL" id="CM056810">
    <property type="protein sequence ID" value="KAJ8645616.1"/>
    <property type="molecule type" value="Genomic_DNA"/>
</dbReference>
<sequence>MFQLPTPKQKRYKNTHKDGKKDVVIHEEASEVRFLNQDVLEQVFHLLIDSATRIRFSAVCRFWRWAAQSCCLRTPGLPWLMLSAYCINDCLKFFSLRDGVTYALHLPEAKGWRCRGSFMDWLIMQTACMNWILLINPLSKVKIRLPITTGDYSHASVEPMPIISVAFLSSAPKSYDGANNTNCLVVAVSSTYLHLCRLGDQSWTRHPLDNLGIKCAYFNEILLFEGSLIVKEYSSNTIMVFEFDHRLNCRLKHSFFFPSFDSIKSYLVEWCGELFLVFHSIFMVLAYKFDSRWNLVKMNNLGDGMIILFNDRPKCLSVKDLPTLNLKPNRIYYLPQPRHVHRPFDYGDFSGQCERIDLRYIHHPLVPPRPMTNQLMFHLASSKQRRYKNTHQEGEKDAVIHEEASEPETRYKNAQGESDIIIPEEESELQFSNPDVMGQVFHRLNDLVTRVRFSAVCQSWRWVAQRTPQLPWLMFPTYLKIDDCLEFLSLSDGRTHKLHLPEVGLSRCCELLRAG</sequence>
<keyword evidence="2" id="KW-1185">Reference proteome</keyword>